<evidence type="ECO:0000313" key="10">
    <source>
        <dbReference type="Proteomes" id="UP000288216"/>
    </source>
</evidence>
<dbReference type="STRING" id="75743.A0A401P9J7"/>
<evidence type="ECO:0000259" key="8">
    <source>
        <dbReference type="Pfam" id="PF13193"/>
    </source>
</evidence>
<comment type="similarity">
    <text evidence="1">Belongs to the ATP-dependent AMP-binding enzyme family.</text>
</comment>
<comment type="catalytic activity">
    <reaction evidence="6">
        <text>a medium-chain fatty acid + ATP + CoA = a medium-chain fatty acyl-CoA + AMP + diphosphate</text>
        <dbReference type="Rhea" id="RHEA:48340"/>
        <dbReference type="ChEBI" id="CHEBI:30616"/>
        <dbReference type="ChEBI" id="CHEBI:33019"/>
        <dbReference type="ChEBI" id="CHEBI:57287"/>
        <dbReference type="ChEBI" id="CHEBI:59558"/>
        <dbReference type="ChEBI" id="CHEBI:90546"/>
        <dbReference type="ChEBI" id="CHEBI:456215"/>
        <dbReference type="EC" id="6.2.1.2"/>
    </reaction>
</comment>
<accession>A0A401P9J7</accession>
<keyword evidence="2" id="KW-0436">Ligase</keyword>
<proteinExistence type="inferred from homology"/>
<comment type="catalytic activity">
    <reaction evidence="5">
        <text>octanoate + ATP + CoA = octanoyl-CoA + AMP + diphosphate</text>
        <dbReference type="Rhea" id="RHEA:33631"/>
        <dbReference type="ChEBI" id="CHEBI:25646"/>
        <dbReference type="ChEBI" id="CHEBI:30616"/>
        <dbReference type="ChEBI" id="CHEBI:33019"/>
        <dbReference type="ChEBI" id="CHEBI:57287"/>
        <dbReference type="ChEBI" id="CHEBI:57386"/>
        <dbReference type="ChEBI" id="CHEBI:456215"/>
    </reaction>
</comment>
<evidence type="ECO:0000256" key="4">
    <source>
        <dbReference type="ARBA" id="ARBA00039638"/>
    </source>
</evidence>
<comment type="function">
    <text evidence="3">Acyl-CoA synthases catalyze the initial reaction in fatty acid metabolism, by forming a thioester with CoA. Has some preference toward medium-chain substrates. Plays a role in adipocyte differentiation.</text>
</comment>
<evidence type="ECO:0000256" key="3">
    <source>
        <dbReference type="ARBA" id="ARBA00037247"/>
    </source>
</evidence>
<evidence type="ECO:0000256" key="6">
    <source>
        <dbReference type="ARBA" id="ARBA00048277"/>
    </source>
</evidence>
<dbReference type="Gene3D" id="3.30.300.30">
    <property type="match status" value="1"/>
</dbReference>
<dbReference type="Gene3D" id="3.40.50.12780">
    <property type="entry name" value="N-terminal domain of ligase-like"/>
    <property type="match status" value="1"/>
</dbReference>
<sequence>MFIQTCRITSAAYGTTENSPVTFQGFAMDEITRKIETVGYISPHVEAKIVNLQTEELLPLNMPGELWIRGYTVMLGYWNEPEKTKESITPEGWYKTGDIATLDSYGYCRIVGRCKDMIIRGGENIYPAEVESFLHTHPKIHEVQVVGVHDDRMGEELCACVSLGDGQNCTAEEIQAFCKGKISNFKIPRYIVFLNELPMTPTGKVCTMAVNLKRKH</sequence>
<dbReference type="EMBL" id="BFAA01003237">
    <property type="protein sequence ID" value="GCB69831.1"/>
    <property type="molecule type" value="Genomic_DNA"/>
</dbReference>
<gene>
    <name evidence="9" type="ORF">scyTo_0008459</name>
</gene>
<dbReference type="InterPro" id="IPR000873">
    <property type="entry name" value="AMP-dep_synth/lig_dom"/>
</dbReference>
<protein>
    <recommendedName>
        <fullName evidence="4">Medium-chain acyl-CoA ligase ACSF2, mitochondrial</fullName>
    </recommendedName>
</protein>
<dbReference type="Pfam" id="PF00501">
    <property type="entry name" value="AMP-binding"/>
    <property type="match status" value="1"/>
</dbReference>
<dbReference type="Proteomes" id="UP000288216">
    <property type="component" value="Unassembled WGS sequence"/>
</dbReference>
<dbReference type="FunFam" id="3.30.300.30:FF:000008">
    <property type="entry name" value="2,3-dihydroxybenzoate-AMP ligase"/>
    <property type="match status" value="1"/>
</dbReference>
<dbReference type="Pfam" id="PF13193">
    <property type="entry name" value="AMP-binding_C"/>
    <property type="match status" value="1"/>
</dbReference>
<dbReference type="InterPro" id="IPR042099">
    <property type="entry name" value="ANL_N_sf"/>
</dbReference>
<dbReference type="GO" id="GO:0031956">
    <property type="term" value="F:medium-chain fatty acid-CoA ligase activity"/>
    <property type="evidence" value="ECO:0007669"/>
    <property type="project" value="UniProtKB-EC"/>
</dbReference>
<evidence type="ECO:0000256" key="2">
    <source>
        <dbReference type="ARBA" id="ARBA00022598"/>
    </source>
</evidence>
<evidence type="ECO:0000256" key="1">
    <source>
        <dbReference type="ARBA" id="ARBA00006432"/>
    </source>
</evidence>
<evidence type="ECO:0000256" key="5">
    <source>
        <dbReference type="ARBA" id="ARBA00047319"/>
    </source>
</evidence>
<reference evidence="9 10" key="1">
    <citation type="journal article" date="2018" name="Nat. Ecol. Evol.">
        <title>Shark genomes provide insights into elasmobranch evolution and the origin of vertebrates.</title>
        <authorList>
            <person name="Hara Y"/>
            <person name="Yamaguchi K"/>
            <person name="Onimaru K"/>
            <person name="Kadota M"/>
            <person name="Koyanagi M"/>
            <person name="Keeley SD"/>
            <person name="Tatsumi K"/>
            <person name="Tanaka K"/>
            <person name="Motone F"/>
            <person name="Kageyama Y"/>
            <person name="Nozu R"/>
            <person name="Adachi N"/>
            <person name="Nishimura O"/>
            <person name="Nakagawa R"/>
            <person name="Tanegashima C"/>
            <person name="Kiyatake I"/>
            <person name="Matsumoto R"/>
            <person name="Murakumo K"/>
            <person name="Nishida K"/>
            <person name="Terakita A"/>
            <person name="Kuratani S"/>
            <person name="Sato K"/>
            <person name="Hyodo S Kuraku.S."/>
        </authorList>
    </citation>
    <scope>NUCLEOTIDE SEQUENCE [LARGE SCALE GENOMIC DNA]</scope>
</reference>
<dbReference type="SUPFAM" id="SSF56801">
    <property type="entry name" value="Acetyl-CoA synthetase-like"/>
    <property type="match status" value="1"/>
</dbReference>
<dbReference type="AlphaFoldDB" id="A0A401P9J7"/>
<name>A0A401P9J7_SCYTO</name>
<dbReference type="PANTHER" id="PTHR43201:SF5">
    <property type="entry name" value="MEDIUM-CHAIN ACYL-COA LIGASE ACSF2, MITOCHONDRIAL"/>
    <property type="match status" value="1"/>
</dbReference>
<dbReference type="OrthoDB" id="10253115at2759"/>
<keyword evidence="10" id="KW-1185">Reference proteome</keyword>
<dbReference type="PANTHER" id="PTHR43201">
    <property type="entry name" value="ACYL-COA SYNTHETASE"/>
    <property type="match status" value="1"/>
</dbReference>
<organism evidence="9 10">
    <name type="scientific">Scyliorhinus torazame</name>
    <name type="common">Cloudy catshark</name>
    <name type="synonym">Catulus torazame</name>
    <dbReference type="NCBI Taxonomy" id="75743"/>
    <lineage>
        <taxon>Eukaryota</taxon>
        <taxon>Metazoa</taxon>
        <taxon>Chordata</taxon>
        <taxon>Craniata</taxon>
        <taxon>Vertebrata</taxon>
        <taxon>Chondrichthyes</taxon>
        <taxon>Elasmobranchii</taxon>
        <taxon>Galeomorphii</taxon>
        <taxon>Galeoidea</taxon>
        <taxon>Carcharhiniformes</taxon>
        <taxon>Scyliorhinidae</taxon>
        <taxon>Scyliorhinus</taxon>
    </lineage>
</organism>
<dbReference type="InterPro" id="IPR045851">
    <property type="entry name" value="AMP-bd_C_sf"/>
</dbReference>
<evidence type="ECO:0000259" key="7">
    <source>
        <dbReference type="Pfam" id="PF00501"/>
    </source>
</evidence>
<dbReference type="GO" id="GO:0006631">
    <property type="term" value="P:fatty acid metabolic process"/>
    <property type="evidence" value="ECO:0007669"/>
    <property type="project" value="TreeGrafter"/>
</dbReference>
<dbReference type="OMA" id="FTACRSE"/>
<feature type="domain" description="AMP-dependent synthetase/ligase" evidence="7">
    <location>
        <begin position="10"/>
        <end position="78"/>
    </location>
</feature>
<feature type="domain" description="AMP-binding enzyme C-terminal" evidence="8">
    <location>
        <begin position="129"/>
        <end position="204"/>
    </location>
</feature>
<dbReference type="InterPro" id="IPR025110">
    <property type="entry name" value="AMP-bd_C"/>
</dbReference>
<comment type="caution">
    <text evidence="9">The sequence shown here is derived from an EMBL/GenBank/DDBJ whole genome shotgun (WGS) entry which is preliminary data.</text>
</comment>
<evidence type="ECO:0000313" key="9">
    <source>
        <dbReference type="EMBL" id="GCB69831.1"/>
    </source>
</evidence>